<dbReference type="NCBIfam" id="TIGR03344">
    <property type="entry name" value="VI_effect_Hcp1"/>
    <property type="match status" value="1"/>
</dbReference>
<comment type="caution">
    <text evidence="1">The sequence shown here is derived from an EMBL/GenBank/DDBJ whole genome shotgun (WGS) entry which is preliminary data.</text>
</comment>
<reference evidence="1 2" key="1">
    <citation type="submission" date="2018-08" db="EMBL/GenBank/DDBJ databases">
        <title>Recombination of ecologically and evolutionarily significant loci maintains genetic cohesion in the Pseudomonas syringae species complex.</title>
        <authorList>
            <person name="Dillon M."/>
            <person name="Thakur S."/>
            <person name="Almeida R.N.D."/>
            <person name="Weir B.S."/>
            <person name="Guttman D.S."/>
        </authorList>
    </citation>
    <scope>NUCLEOTIDE SEQUENCE [LARGE SCALE GENOMIC DNA]</scope>
    <source>
        <strain evidence="1 2">ICMP 3353</strain>
    </source>
</reference>
<dbReference type="Gene3D" id="2.30.110.20">
    <property type="entry name" value="Hcp1-like"/>
    <property type="match status" value="1"/>
</dbReference>
<dbReference type="SUPFAM" id="SSF141452">
    <property type="entry name" value="Hcp1-like"/>
    <property type="match status" value="1"/>
</dbReference>
<dbReference type="Pfam" id="PF05638">
    <property type="entry name" value="T6SS_HCP"/>
    <property type="match status" value="1"/>
</dbReference>
<protein>
    <recommendedName>
        <fullName evidence="3">Secreted protein Hcp</fullName>
    </recommendedName>
</protein>
<organism evidence="1 2">
    <name type="scientific">Pseudomonas cichorii</name>
    <dbReference type="NCBI Taxonomy" id="36746"/>
    <lineage>
        <taxon>Bacteria</taxon>
        <taxon>Pseudomonadati</taxon>
        <taxon>Pseudomonadota</taxon>
        <taxon>Gammaproteobacteria</taxon>
        <taxon>Pseudomonadales</taxon>
        <taxon>Pseudomonadaceae</taxon>
        <taxon>Pseudomonas</taxon>
    </lineage>
</organism>
<dbReference type="EMBL" id="RBRE01000069">
    <property type="protein sequence ID" value="RMQ43275.1"/>
    <property type="molecule type" value="Genomic_DNA"/>
</dbReference>
<name>A0A3M4LP59_PSECI</name>
<dbReference type="PANTHER" id="PTHR34319">
    <property type="entry name" value="MAJOR EXPORTED PROTEIN"/>
    <property type="match status" value="1"/>
</dbReference>
<gene>
    <name evidence="1" type="ORF">ALQ04_01143</name>
</gene>
<dbReference type="InterPro" id="IPR008514">
    <property type="entry name" value="T6SS_Hcp"/>
</dbReference>
<dbReference type="RefSeq" id="WP_122317213.1">
    <property type="nucleotide sequence ID" value="NZ_RBRE01000069.1"/>
</dbReference>
<sequence>MATPAYMSVTGVEQGLITENAFTPSSVGNAYQENHKDQVMIQALSHVVTKPCDPQSGQPTGSRIHKPLCITKGFDKASPLLQAALSTGERLLKVEIQWYRTVDGKEVHYYTTCLEDAYIVEIKDYMLNCQDPANAHFTNMQDVHFSYRQISWTHITSKTSGSDDWRKPITG</sequence>
<evidence type="ECO:0008006" key="3">
    <source>
        <dbReference type="Google" id="ProtNLM"/>
    </source>
</evidence>
<dbReference type="Proteomes" id="UP000277236">
    <property type="component" value="Unassembled WGS sequence"/>
</dbReference>
<accession>A0A3M4LP59</accession>
<dbReference type="PANTHER" id="PTHR34319:SF6">
    <property type="entry name" value="MAJOR EXPORTED PROTEIN"/>
    <property type="match status" value="1"/>
</dbReference>
<dbReference type="OrthoDB" id="5674026at2"/>
<proteinExistence type="predicted"/>
<dbReference type="InterPro" id="IPR052947">
    <property type="entry name" value="T6SS_Hcp1_domain"/>
</dbReference>
<dbReference type="AlphaFoldDB" id="A0A3M4LP59"/>
<dbReference type="InterPro" id="IPR036624">
    <property type="entry name" value="Hcp1-lik_sf"/>
</dbReference>
<evidence type="ECO:0000313" key="1">
    <source>
        <dbReference type="EMBL" id="RMQ43275.1"/>
    </source>
</evidence>
<evidence type="ECO:0000313" key="2">
    <source>
        <dbReference type="Proteomes" id="UP000277236"/>
    </source>
</evidence>